<sequence length="74" mass="8012">MRSLAEAACSTEECSSTVEARGQLVILVCCLFPNPFPLCSSRPPAFFFCRWRCGECRGETVRAAPTTLGLGPRG</sequence>
<protein>
    <submittedName>
        <fullName evidence="1">Uncharacterized protein</fullName>
    </submittedName>
</protein>
<dbReference type="Proteomes" id="UP001066276">
    <property type="component" value="Chromosome 3_1"/>
</dbReference>
<keyword evidence="2" id="KW-1185">Reference proteome</keyword>
<dbReference type="EMBL" id="JANPWB010000005">
    <property type="protein sequence ID" value="KAJ1184167.1"/>
    <property type="molecule type" value="Genomic_DNA"/>
</dbReference>
<dbReference type="AlphaFoldDB" id="A0AAV7U5M5"/>
<accession>A0AAV7U5M5</accession>
<comment type="caution">
    <text evidence="1">The sequence shown here is derived from an EMBL/GenBank/DDBJ whole genome shotgun (WGS) entry which is preliminary data.</text>
</comment>
<gene>
    <name evidence="1" type="ORF">NDU88_000977</name>
</gene>
<evidence type="ECO:0000313" key="1">
    <source>
        <dbReference type="EMBL" id="KAJ1184167.1"/>
    </source>
</evidence>
<name>A0AAV7U5M5_PLEWA</name>
<organism evidence="1 2">
    <name type="scientific">Pleurodeles waltl</name>
    <name type="common">Iberian ribbed newt</name>
    <dbReference type="NCBI Taxonomy" id="8319"/>
    <lineage>
        <taxon>Eukaryota</taxon>
        <taxon>Metazoa</taxon>
        <taxon>Chordata</taxon>
        <taxon>Craniata</taxon>
        <taxon>Vertebrata</taxon>
        <taxon>Euteleostomi</taxon>
        <taxon>Amphibia</taxon>
        <taxon>Batrachia</taxon>
        <taxon>Caudata</taxon>
        <taxon>Salamandroidea</taxon>
        <taxon>Salamandridae</taxon>
        <taxon>Pleurodelinae</taxon>
        <taxon>Pleurodeles</taxon>
    </lineage>
</organism>
<evidence type="ECO:0000313" key="2">
    <source>
        <dbReference type="Proteomes" id="UP001066276"/>
    </source>
</evidence>
<proteinExistence type="predicted"/>
<reference evidence="1" key="1">
    <citation type="journal article" date="2022" name="bioRxiv">
        <title>Sequencing and chromosome-scale assembly of the giantPleurodeles waltlgenome.</title>
        <authorList>
            <person name="Brown T."/>
            <person name="Elewa A."/>
            <person name="Iarovenko S."/>
            <person name="Subramanian E."/>
            <person name="Araus A.J."/>
            <person name="Petzold A."/>
            <person name="Susuki M."/>
            <person name="Suzuki K.-i.T."/>
            <person name="Hayashi T."/>
            <person name="Toyoda A."/>
            <person name="Oliveira C."/>
            <person name="Osipova E."/>
            <person name="Leigh N.D."/>
            <person name="Simon A."/>
            <person name="Yun M.H."/>
        </authorList>
    </citation>
    <scope>NUCLEOTIDE SEQUENCE</scope>
    <source>
        <strain evidence="1">20211129_DDA</strain>
        <tissue evidence="1">Liver</tissue>
    </source>
</reference>